<feature type="compositionally biased region" description="Basic and acidic residues" evidence="1">
    <location>
        <begin position="503"/>
        <end position="513"/>
    </location>
</feature>
<evidence type="ECO:0000313" key="3">
    <source>
        <dbReference type="Proteomes" id="UP001497525"/>
    </source>
</evidence>
<feature type="compositionally biased region" description="Low complexity" evidence="1">
    <location>
        <begin position="968"/>
        <end position="985"/>
    </location>
</feature>
<dbReference type="EMBL" id="CAXLJL010000867">
    <property type="protein sequence ID" value="CAL5141447.1"/>
    <property type="molecule type" value="Genomic_DNA"/>
</dbReference>
<evidence type="ECO:0000313" key="2">
    <source>
        <dbReference type="EMBL" id="CAL5141447.1"/>
    </source>
</evidence>
<feature type="region of interest" description="Disordered" evidence="1">
    <location>
        <begin position="1"/>
        <end position="22"/>
    </location>
</feature>
<feature type="region of interest" description="Disordered" evidence="1">
    <location>
        <begin position="185"/>
        <end position="206"/>
    </location>
</feature>
<organism evidence="2 3">
    <name type="scientific">Calicophoron daubneyi</name>
    <name type="common">Rumen fluke</name>
    <name type="synonym">Paramphistomum daubneyi</name>
    <dbReference type="NCBI Taxonomy" id="300641"/>
    <lineage>
        <taxon>Eukaryota</taxon>
        <taxon>Metazoa</taxon>
        <taxon>Spiralia</taxon>
        <taxon>Lophotrochozoa</taxon>
        <taxon>Platyhelminthes</taxon>
        <taxon>Trematoda</taxon>
        <taxon>Digenea</taxon>
        <taxon>Plagiorchiida</taxon>
        <taxon>Pronocephalata</taxon>
        <taxon>Paramphistomoidea</taxon>
        <taxon>Paramphistomidae</taxon>
        <taxon>Calicophoron</taxon>
    </lineage>
</organism>
<feature type="compositionally biased region" description="Polar residues" evidence="1">
    <location>
        <begin position="286"/>
        <end position="316"/>
    </location>
</feature>
<comment type="caution">
    <text evidence="2">The sequence shown here is derived from an EMBL/GenBank/DDBJ whole genome shotgun (WGS) entry which is preliminary data.</text>
</comment>
<name>A0AAV2TX77_CALDB</name>
<feature type="compositionally biased region" description="Polar residues" evidence="1">
    <location>
        <begin position="866"/>
        <end position="887"/>
    </location>
</feature>
<reference evidence="2" key="1">
    <citation type="submission" date="2024-06" db="EMBL/GenBank/DDBJ databases">
        <authorList>
            <person name="Liu X."/>
            <person name="Lenzi L."/>
            <person name="Haldenby T S."/>
            <person name="Uol C."/>
        </authorList>
    </citation>
    <scope>NUCLEOTIDE SEQUENCE</scope>
</reference>
<evidence type="ECO:0000256" key="1">
    <source>
        <dbReference type="SAM" id="MobiDB-lite"/>
    </source>
</evidence>
<feature type="compositionally biased region" description="Basic and acidic residues" evidence="1">
    <location>
        <begin position="888"/>
        <end position="899"/>
    </location>
</feature>
<proteinExistence type="predicted"/>
<dbReference type="Proteomes" id="UP001497525">
    <property type="component" value="Unassembled WGS sequence"/>
</dbReference>
<protein>
    <submittedName>
        <fullName evidence="2">Uncharacterized protein</fullName>
    </submittedName>
</protein>
<gene>
    <name evidence="2" type="ORF">CDAUBV1_LOCUS16688</name>
</gene>
<feature type="compositionally biased region" description="Low complexity" evidence="1">
    <location>
        <begin position="267"/>
        <end position="278"/>
    </location>
</feature>
<feature type="compositionally biased region" description="Low complexity" evidence="1">
    <location>
        <begin position="317"/>
        <end position="327"/>
    </location>
</feature>
<feature type="compositionally biased region" description="Low complexity" evidence="1">
    <location>
        <begin position="484"/>
        <end position="493"/>
    </location>
</feature>
<feature type="compositionally biased region" description="Polar residues" evidence="1">
    <location>
        <begin position="189"/>
        <end position="202"/>
    </location>
</feature>
<feature type="region of interest" description="Disordered" evidence="1">
    <location>
        <begin position="863"/>
        <end position="913"/>
    </location>
</feature>
<feature type="region of interest" description="Disordered" evidence="1">
    <location>
        <begin position="932"/>
        <end position="985"/>
    </location>
</feature>
<feature type="region of interest" description="Disordered" evidence="1">
    <location>
        <begin position="226"/>
        <end position="327"/>
    </location>
</feature>
<feature type="compositionally biased region" description="Polar residues" evidence="1">
    <location>
        <begin position="948"/>
        <end position="964"/>
    </location>
</feature>
<feature type="region of interest" description="Disordered" evidence="1">
    <location>
        <begin position="427"/>
        <end position="513"/>
    </location>
</feature>
<accession>A0AAV2TX77</accession>
<sequence length="985" mass="104857">MYSRRRFSSHPADCNRREVDPSLSADDCPHLLFSSPSDSSRLSTPSCPEPSEMLGGCCGIQGRRAVCIPPTSGSSLILQQSRWRQSAPQLVTLSPMPMSLKELHEFLQRRSSYRVTSVDRSSTKAEEESHACDVRIDGADVTVASCHMDGEAVERDFEGVPDEGSGKRPELCVISEVQTPGHRVRNKFSESSNTDSGCSEQPLSSRSCSRCGLSLDSTDGLPPVGAVGGRILRQPSCPTSSRLLPIGSAPQAGDPSGYLRRRRRLPSSWSTTVSSSTVNPPESDENPPQSAQNCTEQPVSAQGRQPQFARSLSSGNSPPCSLTPLLPTSSVVPGSQYFTRRRHHTASACEASTFQNKYSSFDQACSSSLPNGAEVDAIRSISAKSSLVSLSSNSIPHWADAPTQAKPRTGFNYVSREFVTALHAQRKLTHQQQVLPPPSSGGRHTDGFGQATSSQTSAPPPSLPYVQPHPCTPVPEAARESEESGSSGHFFSSDATMTSRITTDPDHPTGVRDGLEIRVDPAVVRSYVNVGPTARRLGLQPINEHEAVDPLRSVSTQPLTRRELITESPASAQSGNRTSLISGLFTPTDTTNVSATTLDSYVNLAEYPGTLGGGSLPGIVLHNSSKGAVSTAQQYINLIPLALTSVRGFRGLSPPSVGSLSVHAPLASSDGGSSNFESNMSTVSAGTTTLNPPLLASGPCHPQIPLANDGTSHILPKQIPPSESLNAVTPGTEGHLNGVPRLHYAHLTLSNEKAWRTPSGMSTQAASEVDTTLVQSTSSVTVGSLLYTNRNRQTVQNKLQGPNSDDLGSSTVVPANTAYNSTVATSIVGQSSSSGVNYVTIDMVQTKALSELEQELRLVSAEGSMKSLSQQQSMGSNLRSASSNRNTMAEKGRGFDQDTKSGPWRGGNFDNRRNTSFASRLFTRLAHSFSFRHSHSNRSSKKDKQLDETTSCGSRLKRSYTTTGADHATASSVTASTTANSSPVR</sequence>
<dbReference type="AlphaFoldDB" id="A0AAV2TX77"/>